<sequence>MPEYSYTNSSNPFKNPPASLMGYMWMASIPDALNEGNMNTTIGNGNKVQQTAKTGVNCNKLCGNENDITQSASKDMKRRSGIKRLFGKAGML</sequence>
<evidence type="ECO:0000313" key="2">
    <source>
        <dbReference type="Proteomes" id="UP000054821"/>
    </source>
</evidence>
<proteinExistence type="predicted"/>
<protein>
    <submittedName>
        <fullName evidence="1">Uncharacterized protein</fullName>
    </submittedName>
</protein>
<keyword evidence="2" id="KW-1185">Reference proteome</keyword>
<dbReference type="AlphaFoldDB" id="A0A2P4ZVY8"/>
<dbReference type="EMBL" id="JPDN02000007">
    <property type="protein sequence ID" value="PON28464.1"/>
    <property type="molecule type" value="Genomic_DNA"/>
</dbReference>
<dbReference type="RefSeq" id="XP_024406212.1">
    <property type="nucleotide sequence ID" value="XM_024549097.1"/>
</dbReference>
<reference evidence="1 2" key="1">
    <citation type="journal article" date="2016" name="Genome Announc.">
        <title>Draft Whole-Genome Sequence of Trichoderma gamsii T6085, a Promising Biocontrol Agent of Fusarium Head Blight on Wheat.</title>
        <authorList>
            <person name="Baroncelli R."/>
            <person name="Zapparata A."/>
            <person name="Piaggeschi G."/>
            <person name="Sarrocco S."/>
            <person name="Vannacci G."/>
        </authorList>
    </citation>
    <scope>NUCLEOTIDE SEQUENCE [LARGE SCALE GENOMIC DNA]</scope>
    <source>
        <strain evidence="1 2">T6085</strain>
    </source>
</reference>
<dbReference type="Proteomes" id="UP000054821">
    <property type="component" value="Unassembled WGS sequence"/>
</dbReference>
<evidence type="ECO:0000313" key="1">
    <source>
        <dbReference type="EMBL" id="PON28464.1"/>
    </source>
</evidence>
<accession>A0A2P4ZVY8</accession>
<organism evidence="1 2">
    <name type="scientific">Trichoderma gamsii</name>
    <dbReference type="NCBI Taxonomy" id="398673"/>
    <lineage>
        <taxon>Eukaryota</taxon>
        <taxon>Fungi</taxon>
        <taxon>Dikarya</taxon>
        <taxon>Ascomycota</taxon>
        <taxon>Pezizomycotina</taxon>
        <taxon>Sordariomycetes</taxon>
        <taxon>Hypocreomycetidae</taxon>
        <taxon>Hypocreales</taxon>
        <taxon>Hypocreaceae</taxon>
        <taxon>Trichoderma</taxon>
    </lineage>
</organism>
<gene>
    <name evidence="1" type="ORF">TGAM01_v202958</name>
</gene>
<comment type="caution">
    <text evidence="1">The sequence shown here is derived from an EMBL/GenBank/DDBJ whole genome shotgun (WGS) entry which is preliminary data.</text>
</comment>
<name>A0A2P4ZVY8_9HYPO</name>
<dbReference type="GeneID" id="36347430"/>